<keyword evidence="1" id="KW-0560">Oxidoreductase</keyword>
<name>A0A519B984_9DELT</name>
<dbReference type="PANTHER" id="PTHR42947">
    <property type="entry name" value="COB--COM HETERODISULFIDE REDUCTASE SUBUNIT B 1"/>
    <property type="match status" value="1"/>
</dbReference>
<feature type="domain" description="Cysteine-rich" evidence="2">
    <location>
        <begin position="151"/>
        <end position="236"/>
    </location>
</feature>
<evidence type="ECO:0000256" key="1">
    <source>
        <dbReference type="ARBA" id="ARBA00023002"/>
    </source>
</evidence>
<dbReference type="Proteomes" id="UP000320813">
    <property type="component" value="Unassembled WGS sequence"/>
</dbReference>
<accession>A0A519B984</accession>
<dbReference type="EMBL" id="SGBD01000006">
    <property type="protein sequence ID" value="RZD13861.1"/>
    <property type="molecule type" value="Genomic_DNA"/>
</dbReference>
<evidence type="ECO:0000259" key="2">
    <source>
        <dbReference type="Pfam" id="PF02754"/>
    </source>
</evidence>
<dbReference type="InterPro" id="IPR004017">
    <property type="entry name" value="Cys_rich_dom"/>
</dbReference>
<reference evidence="3 4" key="1">
    <citation type="submission" date="2019-01" db="EMBL/GenBank/DDBJ databases">
        <title>Insights into ecological role of a new deltaproteobacterial order Candidatus Sinidesulfobacterales (Sva0485) by metagenomics and metatranscriptomics.</title>
        <authorList>
            <person name="Tan S."/>
            <person name="Liu J."/>
            <person name="Fang Y."/>
            <person name="Hedlund B.P."/>
            <person name="Lian Z.H."/>
            <person name="Huang L.Y."/>
            <person name="Li J.T."/>
            <person name="Huang L.N."/>
            <person name="Li W.J."/>
            <person name="Jiang H.C."/>
            <person name="Dong H.L."/>
            <person name="Shu W.S."/>
        </authorList>
    </citation>
    <scope>NUCLEOTIDE SEQUENCE [LARGE SCALE GENOMIC DNA]</scope>
    <source>
        <strain evidence="3">AP3</strain>
    </source>
</reference>
<comment type="caution">
    <text evidence="3">The sequence shown here is derived from an EMBL/GenBank/DDBJ whole genome shotgun (WGS) entry which is preliminary data.</text>
</comment>
<organism evidence="3 4">
    <name type="scientific">Candidatus Acidulodesulfobacterium ferriphilum</name>
    <dbReference type="NCBI Taxonomy" id="2597223"/>
    <lineage>
        <taxon>Bacteria</taxon>
        <taxon>Deltaproteobacteria</taxon>
        <taxon>Candidatus Acidulodesulfobacterales</taxon>
        <taxon>Candidatus Acidulodesulfobacterium</taxon>
    </lineage>
</organism>
<dbReference type="GO" id="GO:0016491">
    <property type="term" value="F:oxidoreductase activity"/>
    <property type="evidence" value="ECO:0007669"/>
    <property type="project" value="UniProtKB-KW"/>
</dbReference>
<evidence type="ECO:0000313" key="3">
    <source>
        <dbReference type="EMBL" id="RZD13861.1"/>
    </source>
</evidence>
<feature type="domain" description="Cysteine-rich" evidence="2">
    <location>
        <begin position="5"/>
        <end position="82"/>
    </location>
</feature>
<protein>
    <recommendedName>
        <fullName evidence="2">Cysteine-rich domain-containing protein</fullName>
    </recommendedName>
</protein>
<dbReference type="AlphaFoldDB" id="A0A519B984"/>
<dbReference type="InterPro" id="IPR051278">
    <property type="entry name" value="HdrB/HdrD_reductase"/>
</dbReference>
<proteinExistence type="predicted"/>
<dbReference type="Pfam" id="PF02754">
    <property type="entry name" value="CCG"/>
    <property type="match status" value="2"/>
</dbReference>
<evidence type="ECO:0000313" key="4">
    <source>
        <dbReference type="Proteomes" id="UP000320813"/>
    </source>
</evidence>
<gene>
    <name evidence="3" type="ORF">EVJ47_08755</name>
</gene>
<sequence length="303" mass="33611">MNKKITYFPGCIESPNKNLKVIFEQLGIEVELISEWNCCGAPPSHYKPSFFNKVVMPLRNLGISQKRGGDFLYSGCRVCVKQVNDALKIINSNSMFENQAEYSLKPFNANLKKITNGSTGAVHLIDIIACHDISKNLLNNAARKLKGHSILLYTGCYNDRQKIDILKDILSSLGANVNLYGECCGGEKLQNTTPVHSKRVENVGSISTFFKLINQKADETDSDYIVTVCSMCEKNIKDGVELSDLDVFAPVIGLIEFIGFLFGMDGCGDLIINDETKEGKVPLELHEEAEGFRKRSGHFAQLT</sequence>
<dbReference type="PANTHER" id="PTHR42947:SF1">
    <property type="entry name" value="COB--COM HETERODISULFIDE REDUCTASE SUBUNIT B 1"/>
    <property type="match status" value="1"/>
</dbReference>